<dbReference type="GO" id="GO:0016491">
    <property type="term" value="F:oxidoreductase activity"/>
    <property type="evidence" value="ECO:0007669"/>
    <property type="project" value="UniProtKB-KW"/>
</dbReference>
<sequence length="583" mass="62603">MSEKASRRGFLATIAATGTVAGGFALGGTSAPAANAATAGACTSSLPPVELGKNDPRYQELNTRGYNARFSGQPESLVVVHSAKQIARVVTEAVRAGKRIVVRGGGHCFEGLVDDPAVQVLIDISEMNNVHFDEKHKAFSVEAGARLGHVYRTLYLNWGVTVPGGSCPGVGVGGHVSGGGYGMLSHRDGLVVDHLYGVEVVVVDKSGRARIVVATREAGDPHRDLWWAHTGGGGGNFGIVTRYLFRAPDATGNTPETLLPKPPAQVLVTQVHWSWPDLTEATFNRLVSNYGRLQRAAAGPANSPILDSSLTMFHADSGTIQLFVTADGTDPNAEGSVWAFVQAVGEGVGPQPFVEYWVNALWMRMSTSYDSTPFYLRFKSKAGYLREPWSDRQISAIYRYLAQTPANAGSAVYLLRYGGKINSVRPDATATPHRDSCMIAFYDIGWYDPAEDAARLASIRGLYQEVYSDTGGVPAPNTASDGAYINYPDTDLADPALNTSGIPWHTLYYKDNYPKLQQVKAKWDPRNVFQHALSVQPPGVRARDLAAPASPAAPASKGRVQTPAPKSYPKPKPPRHVGVFDGL</sequence>
<dbReference type="GO" id="GO:0071949">
    <property type="term" value="F:FAD binding"/>
    <property type="evidence" value="ECO:0007669"/>
    <property type="project" value="InterPro"/>
</dbReference>
<dbReference type="PANTHER" id="PTHR42973:SF39">
    <property type="entry name" value="FAD-BINDING PCMH-TYPE DOMAIN-CONTAINING PROTEIN"/>
    <property type="match status" value="1"/>
</dbReference>
<comment type="similarity">
    <text evidence="2">Belongs to the oxygen-dependent FAD-linked oxidoreductase family.</text>
</comment>
<dbReference type="PROSITE" id="PS51318">
    <property type="entry name" value="TAT"/>
    <property type="match status" value="1"/>
</dbReference>
<proteinExistence type="inferred from homology"/>
<evidence type="ECO:0000256" key="4">
    <source>
        <dbReference type="ARBA" id="ARBA00022827"/>
    </source>
</evidence>
<reference evidence="8" key="1">
    <citation type="submission" date="2021-01" db="EMBL/GenBank/DDBJ databases">
        <title>Whole genome shotgun sequence of Sinosporangium siamense NBRC 109515.</title>
        <authorList>
            <person name="Komaki H."/>
            <person name="Tamura T."/>
        </authorList>
    </citation>
    <scope>NUCLEOTIDE SEQUENCE</scope>
    <source>
        <strain evidence="8">NBRC 109515</strain>
    </source>
</reference>
<dbReference type="EMBL" id="BOOW01000006">
    <property type="protein sequence ID" value="GII90699.1"/>
    <property type="molecule type" value="Genomic_DNA"/>
</dbReference>
<evidence type="ECO:0000256" key="1">
    <source>
        <dbReference type="ARBA" id="ARBA00001974"/>
    </source>
</evidence>
<feature type="domain" description="FAD-binding PCMH-type" evidence="7">
    <location>
        <begin position="70"/>
        <end position="250"/>
    </location>
</feature>
<keyword evidence="9" id="KW-1185">Reference proteome</keyword>
<name>A0A919RF97_9ACTN</name>
<dbReference type="Pfam" id="PF08031">
    <property type="entry name" value="BBE"/>
    <property type="match status" value="1"/>
</dbReference>
<organism evidence="8 9">
    <name type="scientific">Sinosporangium siamense</name>
    <dbReference type="NCBI Taxonomy" id="1367973"/>
    <lineage>
        <taxon>Bacteria</taxon>
        <taxon>Bacillati</taxon>
        <taxon>Actinomycetota</taxon>
        <taxon>Actinomycetes</taxon>
        <taxon>Streptosporangiales</taxon>
        <taxon>Streptosporangiaceae</taxon>
        <taxon>Sinosporangium</taxon>
    </lineage>
</organism>
<comment type="caution">
    <text evidence="8">The sequence shown here is derived from an EMBL/GenBank/DDBJ whole genome shotgun (WGS) entry which is preliminary data.</text>
</comment>
<dbReference type="RefSeq" id="WP_204021267.1">
    <property type="nucleotide sequence ID" value="NZ_BOOW01000006.1"/>
</dbReference>
<dbReference type="InterPro" id="IPR016166">
    <property type="entry name" value="FAD-bd_PCMH"/>
</dbReference>
<evidence type="ECO:0000256" key="5">
    <source>
        <dbReference type="ARBA" id="ARBA00023002"/>
    </source>
</evidence>
<dbReference type="Gene3D" id="3.30.465.10">
    <property type="match status" value="1"/>
</dbReference>
<keyword evidence="3" id="KW-0285">Flavoprotein</keyword>
<evidence type="ECO:0000313" key="9">
    <source>
        <dbReference type="Proteomes" id="UP000606172"/>
    </source>
</evidence>
<evidence type="ECO:0000256" key="2">
    <source>
        <dbReference type="ARBA" id="ARBA00005466"/>
    </source>
</evidence>
<dbReference type="Proteomes" id="UP000606172">
    <property type="component" value="Unassembled WGS sequence"/>
</dbReference>
<dbReference type="InterPro" id="IPR006094">
    <property type="entry name" value="Oxid_FAD_bind_N"/>
</dbReference>
<dbReference type="InterPro" id="IPR012951">
    <property type="entry name" value="BBE"/>
</dbReference>
<feature type="compositionally biased region" description="Low complexity" evidence="6">
    <location>
        <begin position="546"/>
        <end position="556"/>
    </location>
</feature>
<feature type="region of interest" description="Disordered" evidence="6">
    <location>
        <begin position="540"/>
        <end position="583"/>
    </location>
</feature>
<evidence type="ECO:0000259" key="7">
    <source>
        <dbReference type="PROSITE" id="PS51387"/>
    </source>
</evidence>
<keyword evidence="5" id="KW-0560">Oxidoreductase</keyword>
<evidence type="ECO:0000256" key="6">
    <source>
        <dbReference type="SAM" id="MobiDB-lite"/>
    </source>
</evidence>
<dbReference type="AlphaFoldDB" id="A0A919RF97"/>
<evidence type="ECO:0000313" key="8">
    <source>
        <dbReference type="EMBL" id="GII90699.1"/>
    </source>
</evidence>
<dbReference type="PROSITE" id="PS51387">
    <property type="entry name" value="FAD_PCMH"/>
    <property type="match status" value="1"/>
</dbReference>
<dbReference type="SUPFAM" id="SSF56176">
    <property type="entry name" value="FAD-binding/transporter-associated domain-like"/>
    <property type="match status" value="1"/>
</dbReference>
<comment type="cofactor">
    <cofactor evidence="1">
        <name>FAD</name>
        <dbReference type="ChEBI" id="CHEBI:57692"/>
    </cofactor>
</comment>
<dbReference type="InterPro" id="IPR036318">
    <property type="entry name" value="FAD-bd_PCMH-like_sf"/>
</dbReference>
<protein>
    <submittedName>
        <fullName evidence="8">FAD-linked oxidase</fullName>
    </submittedName>
</protein>
<dbReference type="Pfam" id="PF01565">
    <property type="entry name" value="FAD_binding_4"/>
    <property type="match status" value="1"/>
</dbReference>
<gene>
    <name evidence="8" type="ORF">Ssi02_09300</name>
</gene>
<dbReference type="Gene3D" id="3.40.462.20">
    <property type="match status" value="1"/>
</dbReference>
<dbReference type="InterPro" id="IPR050416">
    <property type="entry name" value="FAD-linked_Oxidoreductase"/>
</dbReference>
<dbReference type="InterPro" id="IPR006311">
    <property type="entry name" value="TAT_signal"/>
</dbReference>
<keyword evidence="4" id="KW-0274">FAD</keyword>
<dbReference type="InterPro" id="IPR016169">
    <property type="entry name" value="FAD-bd_PCMH_sub2"/>
</dbReference>
<dbReference type="PANTHER" id="PTHR42973">
    <property type="entry name" value="BINDING OXIDOREDUCTASE, PUTATIVE (AFU_ORTHOLOGUE AFUA_1G17690)-RELATED"/>
    <property type="match status" value="1"/>
</dbReference>
<accession>A0A919RF97</accession>
<evidence type="ECO:0000256" key="3">
    <source>
        <dbReference type="ARBA" id="ARBA00022630"/>
    </source>
</evidence>